<dbReference type="PANTHER" id="PTHR30399">
    <property type="entry name" value="UNCHARACTERIZED PROTEIN YGJP"/>
    <property type="match status" value="1"/>
</dbReference>
<dbReference type="OrthoDB" id="581382at2"/>
<protein>
    <submittedName>
        <fullName evidence="3">Uncharacterized protein</fullName>
    </submittedName>
</protein>
<dbReference type="EMBL" id="OFSM01000010">
    <property type="protein sequence ID" value="SOY29577.1"/>
    <property type="molecule type" value="Genomic_DNA"/>
</dbReference>
<evidence type="ECO:0000313" key="4">
    <source>
        <dbReference type="Proteomes" id="UP000236311"/>
    </source>
</evidence>
<accession>A0A2K4ZGI6</accession>
<dbReference type="AlphaFoldDB" id="A0A2K4ZGI6"/>
<dbReference type="InterPro" id="IPR053136">
    <property type="entry name" value="UTP_pyrophosphatase-like"/>
</dbReference>
<proteinExistence type="predicted"/>
<dbReference type="InterPro" id="IPR010359">
    <property type="entry name" value="IrrE_HExxH"/>
</dbReference>
<reference evidence="3 4" key="1">
    <citation type="submission" date="2018-01" db="EMBL/GenBank/DDBJ databases">
        <authorList>
            <person name="Gaut B.S."/>
            <person name="Morton B.R."/>
            <person name="Clegg M.T."/>
            <person name="Duvall M.R."/>
        </authorList>
    </citation>
    <scope>NUCLEOTIDE SEQUENCE [LARGE SCALE GENOMIC DNA]</scope>
    <source>
        <strain evidence="3">GP69</strain>
    </source>
</reference>
<organism evidence="3 4">
    <name type="scientific">Acetatifactor muris</name>
    <dbReference type="NCBI Taxonomy" id="879566"/>
    <lineage>
        <taxon>Bacteria</taxon>
        <taxon>Bacillati</taxon>
        <taxon>Bacillota</taxon>
        <taxon>Clostridia</taxon>
        <taxon>Lachnospirales</taxon>
        <taxon>Lachnospiraceae</taxon>
        <taxon>Acetatifactor</taxon>
    </lineage>
</organism>
<dbReference type="Pfam" id="PF01863">
    <property type="entry name" value="YgjP-like"/>
    <property type="match status" value="1"/>
</dbReference>
<evidence type="ECO:0000259" key="2">
    <source>
        <dbReference type="Pfam" id="PF06114"/>
    </source>
</evidence>
<dbReference type="Pfam" id="PF06114">
    <property type="entry name" value="Peptidase_M78"/>
    <property type="match status" value="1"/>
</dbReference>
<dbReference type="InterPro" id="IPR002725">
    <property type="entry name" value="YgjP-like_metallopeptidase"/>
</dbReference>
<name>A0A2K4ZGI6_9FIRM</name>
<keyword evidence="4" id="KW-1185">Reference proteome</keyword>
<dbReference type="CDD" id="cd07344">
    <property type="entry name" value="M48_yhfN_like"/>
    <property type="match status" value="1"/>
</dbReference>
<evidence type="ECO:0000259" key="1">
    <source>
        <dbReference type="Pfam" id="PF01863"/>
    </source>
</evidence>
<feature type="domain" description="YgjP-like metallopeptidase" evidence="1">
    <location>
        <begin position="21"/>
        <end position="226"/>
    </location>
</feature>
<evidence type="ECO:0000313" key="3">
    <source>
        <dbReference type="EMBL" id="SOY29577.1"/>
    </source>
</evidence>
<feature type="domain" description="IrrE N-terminal-like" evidence="2">
    <location>
        <begin position="502"/>
        <end position="572"/>
    </location>
</feature>
<dbReference type="PANTHER" id="PTHR30399:SF1">
    <property type="entry name" value="UTP PYROPHOSPHATASE"/>
    <property type="match status" value="1"/>
</dbReference>
<sequence length="628" mass="73104">MRLVVSGIPIEVQKKNIKNMHLQVKPPDGHVVISAPLSMNDKAIEMYARTNLGWVKKQIEKFQEQPRSAKRQYVSGETMYIWGKQYFLTFIADAQKNSFEIVGNKVYLHMREDSSVRQRESYVREQHRIMLKGEIERLLPKWEQITGLYCESWQTKYMTTRWGTCNTDKKRLWFNLQLIQKPVECLEYVILHELIHLRERTHNEIFTAYMDLYMQNWREIRKQLNDSMLDYYDAQDESPLQKLIDQRRYGEIKNAVSTHLGGEVKQKKATLSDIKIQDVVHIEQPEEGYICFDIIVSCDMEYSVPKSDKTSFQERWLRIHCQVLLGIDLSEFQIVWVMECGQMEEAENEKNSGDLVPVISRSSFEDEATGFLEKYYPKALKEAVPVPIRQIAENMGLTIIEKELFSDGSDAFGILFLEDGNIQDKNRNIAIRNAKRGMMFIDSQHYHAQTLGNVNVMIAHECFHWYRHQPYHLLMKMLGVSDDISVIRCRVNLDDRDTEEWSPVDWMEWQANGIAPYLLMPARTATRKIEEMLREYHVDSDEAGSGRQMEELISELAGFYGVSEQAAKSRMSELGFHRVDDAPGYMPSCIKNCLEIETSETSGYEPFGNRMGQKTFISGLCQSKMNGS</sequence>
<dbReference type="Proteomes" id="UP000236311">
    <property type="component" value="Unassembled WGS sequence"/>
</dbReference>
<dbReference type="Gene3D" id="3.30.2010.10">
    <property type="entry name" value="Metalloproteases ('zincins'), catalytic domain"/>
    <property type="match status" value="1"/>
</dbReference>
<gene>
    <name evidence="3" type="ORF">AMURIS_02298</name>
</gene>